<dbReference type="RefSeq" id="YP_164432.1">
    <property type="nucleotide sequence ID" value="NC_006557.1"/>
</dbReference>
<keyword evidence="2" id="KW-1185">Reference proteome</keyword>
<proteinExistence type="predicted"/>
<sequence length="147" mass="17208">MIKIQYKHLKNTSDFLLNTITAKGKKNIHRMRVVKVLQEKNDKVGEEELELLKEYAKTDENEEFVRLPNGNLDIEDPKTFKSQQESLYDEYFMIDDKNLVPALNTVEKLVNDFDKELSGKQAEAHFILVEAFENKKEENNENGKDDE</sequence>
<reference evidence="1 2" key="1">
    <citation type="journal article" date="2004" name="Extremophiles">
        <title>The Genome of BCJA1, a Bacteriophage Active Against the Alkaliphilic Bacterium, Bacillus clarkii.</title>
        <authorList>
            <person name="Kropinski A.M."/>
            <person name="Hayward M."/>
            <person name="Agnew D."/>
            <person name="Jarrell K.F."/>
        </authorList>
    </citation>
    <scope>NUCLEOTIDE SEQUENCE [LARGE SCALE GENOMIC DNA]</scope>
</reference>
<name>Q5YA56_9CAUD</name>
<evidence type="ECO:0000313" key="2">
    <source>
        <dbReference type="Proteomes" id="UP000001585"/>
    </source>
</evidence>
<protein>
    <submittedName>
        <fullName evidence="1">54</fullName>
    </submittedName>
</protein>
<evidence type="ECO:0000313" key="1">
    <source>
        <dbReference type="EMBL" id="AAU85101.1"/>
    </source>
</evidence>
<dbReference type="KEGG" id="vg:3197316"/>
<dbReference type="Proteomes" id="UP000001585">
    <property type="component" value="Segment"/>
</dbReference>
<accession>Q5YA56</accession>
<gene>
    <name evidence="1" type="primary">54</name>
</gene>
<organism evidence="1 2">
    <name type="scientific">Bacillus phage BCASJ1c</name>
    <dbReference type="NCBI Taxonomy" id="294382"/>
    <lineage>
        <taxon>Viruses</taxon>
        <taxon>Duplodnaviria</taxon>
        <taxon>Heunggongvirae</taxon>
        <taxon>Uroviricota</taxon>
        <taxon>Caudoviricetes</taxon>
        <taxon>Jarrellvirus</taxon>
        <taxon>Jarrellvirus BCAJ1</taxon>
    </lineage>
</organism>
<dbReference type="EMBL" id="AY616446">
    <property type="protein sequence ID" value="AAU85101.1"/>
    <property type="molecule type" value="Genomic_DNA"/>
</dbReference>